<dbReference type="Gene3D" id="3.40.50.620">
    <property type="entry name" value="HUPs"/>
    <property type="match status" value="1"/>
</dbReference>
<dbReference type="CDD" id="cd00293">
    <property type="entry name" value="USP-like"/>
    <property type="match status" value="1"/>
</dbReference>
<sequence>MYERVLVAVDLDDTLGSRILMRRAAEMAGETGARLTLVHVRPDLPHSYSRALPDAWDLEQQEAAERELEGLAGSHGCGASVDGVFAPAGGIAREVNAIAVKLDIDAILVGAHRMDLGRMVLGTQTTAIARDAPCDVVVVRAEEPGD</sequence>
<keyword evidence="2" id="KW-0963">Cytoplasm</keyword>
<evidence type="ECO:0000256" key="1">
    <source>
        <dbReference type="ARBA" id="ARBA00008791"/>
    </source>
</evidence>
<dbReference type="PRINTS" id="PR01438">
    <property type="entry name" value="UNVRSLSTRESS"/>
</dbReference>
<comment type="caution">
    <text evidence="4">The sequence shown here is derived from an EMBL/GenBank/DDBJ whole genome shotgun (WGS) entry which is preliminary data.</text>
</comment>
<dbReference type="PIRSF" id="PIRSF006276">
    <property type="entry name" value="UspA"/>
    <property type="match status" value="1"/>
</dbReference>
<dbReference type="InterPro" id="IPR006016">
    <property type="entry name" value="UspA"/>
</dbReference>
<comment type="similarity">
    <text evidence="1 2">Belongs to the universal stress protein A family.</text>
</comment>
<name>A0A074MEQ5_9SPHN</name>
<evidence type="ECO:0000313" key="5">
    <source>
        <dbReference type="Proteomes" id="UP000027866"/>
    </source>
</evidence>
<gene>
    <name evidence="4" type="ORF">EH32_11540</name>
</gene>
<dbReference type="InterPro" id="IPR006015">
    <property type="entry name" value="Universal_stress_UspA"/>
</dbReference>
<dbReference type="SUPFAM" id="SSF52402">
    <property type="entry name" value="Adenine nucleotide alpha hydrolases-like"/>
    <property type="match status" value="1"/>
</dbReference>
<keyword evidence="5" id="KW-1185">Reference proteome</keyword>
<reference evidence="4 5" key="1">
    <citation type="submission" date="2014-04" db="EMBL/GenBank/DDBJ databases">
        <title>A comprehensive comparison of genomes of Erythrobacter spp. Strains.</title>
        <authorList>
            <person name="Zheng Q."/>
        </authorList>
    </citation>
    <scope>NUCLEOTIDE SEQUENCE [LARGE SCALE GENOMIC DNA]</scope>
    <source>
        <strain evidence="4 5">DSM 8509</strain>
    </source>
</reference>
<dbReference type="AlphaFoldDB" id="A0A074MEQ5"/>
<protein>
    <recommendedName>
        <fullName evidence="2">Universal stress protein</fullName>
    </recommendedName>
</protein>
<evidence type="ECO:0000259" key="3">
    <source>
        <dbReference type="Pfam" id="PF00582"/>
    </source>
</evidence>
<proteinExistence type="inferred from homology"/>
<dbReference type="GO" id="GO:0005737">
    <property type="term" value="C:cytoplasm"/>
    <property type="evidence" value="ECO:0007669"/>
    <property type="project" value="UniProtKB-SubCell"/>
</dbReference>
<evidence type="ECO:0000313" key="4">
    <source>
        <dbReference type="EMBL" id="KEO93346.1"/>
    </source>
</evidence>
<dbReference type="PATRIC" id="fig|39960.10.peg.2526"/>
<dbReference type="Pfam" id="PF00582">
    <property type="entry name" value="Usp"/>
    <property type="match status" value="1"/>
</dbReference>
<dbReference type="PANTHER" id="PTHR46268">
    <property type="entry name" value="STRESS RESPONSE PROTEIN NHAX"/>
    <property type="match status" value="1"/>
</dbReference>
<dbReference type="InterPro" id="IPR014729">
    <property type="entry name" value="Rossmann-like_a/b/a_fold"/>
</dbReference>
<dbReference type="OrthoDB" id="9792500at2"/>
<dbReference type="PANTHER" id="PTHR46268:SF15">
    <property type="entry name" value="UNIVERSAL STRESS PROTEIN HP_0031"/>
    <property type="match status" value="1"/>
</dbReference>
<dbReference type="RefSeq" id="WP_034903382.1">
    <property type="nucleotide sequence ID" value="NZ_CP017057.1"/>
</dbReference>
<comment type="subcellular location">
    <subcellularLocation>
        <location evidence="2">Cytoplasm</location>
    </subcellularLocation>
</comment>
<organism evidence="4 5">
    <name type="scientific">Erythrobacter litoralis</name>
    <dbReference type="NCBI Taxonomy" id="39960"/>
    <lineage>
        <taxon>Bacteria</taxon>
        <taxon>Pseudomonadati</taxon>
        <taxon>Pseudomonadota</taxon>
        <taxon>Alphaproteobacteria</taxon>
        <taxon>Sphingomonadales</taxon>
        <taxon>Erythrobacteraceae</taxon>
        <taxon>Erythrobacter/Porphyrobacter group</taxon>
        <taxon>Erythrobacter</taxon>
    </lineage>
</organism>
<dbReference type="Proteomes" id="UP000027866">
    <property type="component" value="Unassembled WGS sequence"/>
</dbReference>
<accession>A0A074MEQ5</accession>
<dbReference type="KEGG" id="elq:Ga0102493_11271"/>
<evidence type="ECO:0000256" key="2">
    <source>
        <dbReference type="PIRNR" id="PIRNR006276"/>
    </source>
</evidence>
<feature type="domain" description="UspA" evidence="3">
    <location>
        <begin position="1"/>
        <end position="140"/>
    </location>
</feature>
<dbReference type="EMBL" id="JMIX01000006">
    <property type="protein sequence ID" value="KEO93346.1"/>
    <property type="molecule type" value="Genomic_DNA"/>
</dbReference>